<dbReference type="PANTHER" id="PTHR22893:SF91">
    <property type="entry name" value="NADPH DEHYDROGENASE 2-RELATED"/>
    <property type="match status" value="1"/>
</dbReference>
<proteinExistence type="predicted"/>
<sequence length="382" mass="42443">MISSQRLFEPITVGSSRLQHRVVMAPLTRFRADDNHVPTEPMVQYYAQRASEPGTLLLSEATFISPRSAGYANIPGLWTAEQLDAWKKVTDAVHAKGSKIWVQLWALGRAAEPGIGGASGGALYEENFTDIVSASDIPMQEGLPKPRPLNEDDIWGYVEDYARAAKNAVERAGFDGVEIHGANGYLIDQFIQDVSNKRTDKWGGSVENRARFAIEIAKAVKKAVGPERVGMRLSPFSTFQSMRMEDPVPQFTTVITALRNIGIAYIHLVESRISGNVENDNAAETLDFALEAWGKQKPILLAGGFKPESAKQAVAEYSDYNIAIVFGRLFISTPDLVYRMRKGIKPNAYDRTTFYRLKERPLEPGYIDYPFSSEFLVEAAKN</sequence>
<dbReference type="Pfam" id="PF00724">
    <property type="entry name" value="Oxidored_FMN"/>
    <property type="match status" value="1"/>
</dbReference>
<organism evidence="2 3">
    <name type="scientific">Aplosporella prunicola CBS 121167</name>
    <dbReference type="NCBI Taxonomy" id="1176127"/>
    <lineage>
        <taxon>Eukaryota</taxon>
        <taxon>Fungi</taxon>
        <taxon>Dikarya</taxon>
        <taxon>Ascomycota</taxon>
        <taxon>Pezizomycotina</taxon>
        <taxon>Dothideomycetes</taxon>
        <taxon>Dothideomycetes incertae sedis</taxon>
        <taxon>Botryosphaeriales</taxon>
        <taxon>Aplosporellaceae</taxon>
        <taxon>Aplosporella</taxon>
    </lineage>
</organism>
<dbReference type="AlphaFoldDB" id="A0A6A6AXK0"/>
<name>A0A6A6AXK0_9PEZI</name>
<dbReference type="SUPFAM" id="SSF51395">
    <property type="entry name" value="FMN-linked oxidoreductases"/>
    <property type="match status" value="1"/>
</dbReference>
<dbReference type="OrthoDB" id="276546at2759"/>
<accession>A0A6A6AXK0</accession>
<dbReference type="FunFam" id="3.20.20.70:FF:000138">
    <property type="entry name" value="NADPH dehydrogenase 1"/>
    <property type="match status" value="1"/>
</dbReference>
<evidence type="ECO:0000313" key="3">
    <source>
        <dbReference type="Proteomes" id="UP000799438"/>
    </source>
</evidence>
<dbReference type="RefSeq" id="XP_033391225.1">
    <property type="nucleotide sequence ID" value="XM_033543711.1"/>
</dbReference>
<reference evidence="2" key="1">
    <citation type="journal article" date="2020" name="Stud. Mycol.">
        <title>101 Dothideomycetes genomes: a test case for predicting lifestyles and emergence of pathogens.</title>
        <authorList>
            <person name="Haridas S."/>
            <person name="Albert R."/>
            <person name="Binder M."/>
            <person name="Bloem J."/>
            <person name="Labutti K."/>
            <person name="Salamov A."/>
            <person name="Andreopoulos B."/>
            <person name="Baker S."/>
            <person name="Barry K."/>
            <person name="Bills G."/>
            <person name="Bluhm B."/>
            <person name="Cannon C."/>
            <person name="Castanera R."/>
            <person name="Culley D."/>
            <person name="Daum C."/>
            <person name="Ezra D."/>
            <person name="Gonzalez J."/>
            <person name="Henrissat B."/>
            <person name="Kuo A."/>
            <person name="Liang C."/>
            <person name="Lipzen A."/>
            <person name="Lutzoni F."/>
            <person name="Magnuson J."/>
            <person name="Mondo S."/>
            <person name="Nolan M."/>
            <person name="Ohm R."/>
            <person name="Pangilinan J."/>
            <person name="Park H.-J."/>
            <person name="Ramirez L."/>
            <person name="Alfaro M."/>
            <person name="Sun H."/>
            <person name="Tritt A."/>
            <person name="Yoshinaga Y."/>
            <person name="Zwiers L.-H."/>
            <person name="Turgeon B."/>
            <person name="Goodwin S."/>
            <person name="Spatafora J."/>
            <person name="Crous P."/>
            <person name="Grigoriev I."/>
        </authorList>
    </citation>
    <scope>NUCLEOTIDE SEQUENCE</scope>
    <source>
        <strain evidence="2">CBS 121167</strain>
    </source>
</reference>
<dbReference type="Proteomes" id="UP000799438">
    <property type="component" value="Unassembled WGS sequence"/>
</dbReference>
<dbReference type="InterPro" id="IPR045247">
    <property type="entry name" value="Oye-like"/>
</dbReference>
<dbReference type="GO" id="GO:0003959">
    <property type="term" value="F:NADPH dehydrogenase activity"/>
    <property type="evidence" value="ECO:0007669"/>
    <property type="project" value="TreeGrafter"/>
</dbReference>
<dbReference type="InterPro" id="IPR001155">
    <property type="entry name" value="OxRdtase_FMN_N"/>
</dbReference>
<evidence type="ECO:0000313" key="2">
    <source>
        <dbReference type="EMBL" id="KAF2135507.1"/>
    </source>
</evidence>
<protein>
    <recommendedName>
        <fullName evidence="1">NADH:flavin oxidoreductase/NADH oxidase N-terminal domain-containing protein</fullName>
    </recommendedName>
</protein>
<feature type="domain" description="NADH:flavin oxidoreductase/NADH oxidase N-terminal" evidence="1">
    <location>
        <begin position="7"/>
        <end position="345"/>
    </location>
</feature>
<dbReference type="CDD" id="cd02933">
    <property type="entry name" value="OYE_like_FMN"/>
    <property type="match status" value="1"/>
</dbReference>
<keyword evidence="3" id="KW-1185">Reference proteome</keyword>
<dbReference type="Gene3D" id="3.20.20.70">
    <property type="entry name" value="Aldolase class I"/>
    <property type="match status" value="1"/>
</dbReference>
<dbReference type="PANTHER" id="PTHR22893">
    <property type="entry name" value="NADH OXIDOREDUCTASE-RELATED"/>
    <property type="match status" value="1"/>
</dbReference>
<dbReference type="GO" id="GO:0010181">
    <property type="term" value="F:FMN binding"/>
    <property type="evidence" value="ECO:0007669"/>
    <property type="project" value="InterPro"/>
</dbReference>
<evidence type="ECO:0000259" key="1">
    <source>
        <dbReference type="Pfam" id="PF00724"/>
    </source>
</evidence>
<dbReference type="EMBL" id="ML995577">
    <property type="protein sequence ID" value="KAF2135507.1"/>
    <property type="molecule type" value="Genomic_DNA"/>
</dbReference>
<dbReference type="InterPro" id="IPR013785">
    <property type="entry name" value="Aldolase_TIM"/>
</dbReference>
<dbReference type="GeneID" id="54301208"/>
<gene>
    <name evidence="2" type="ORF">K452DRAFT_313943</name>
</gene>